<proteinExistence type="predicted"/>
<dbReference type="InterPro" id="IPR010181">
    <property type="entry name" value="CGCAxxGCC_motif"/>
</dbReference>
<protein>
    <submittedName>
        <fullName evidence="1">Uncharacterized protein</fullName>
    </submittedName>
</protein>
<evidence type="ECO:0000313" key="1">
    <source>
        <dbReference type="EMBL" id="HDD44039.1"/>
    </source>
</evidence>
<dbReference type="EMBL" id="DRBS01000160">
    <property type="protein sequence ID" value="HDD44039.1"/>
    <property type="molecule type" value="Genomic_DNA"/>
</dbReference>
<reference evidence="1" key="1">
    <citation type="journal article" date="2020" name="mSystems">
        <title>Genome- and Community-Level Interaction Insights into Carbon Utilization and Element Cycling Functions of Hydrothermarchaeota in Hydrothermal Sediment.</title>
        <authorList>
            <person name="Zhou Z."/>
            <person name="Liu Y."/>
            <person name="Xu W."/>
            <person name="Pan J."/>
            <person name="Luo Z.H."/>
            <person name="Li M."/>
        </authorList>
    </citation>
    <scope>NUCLEOTIDE SEQUENCE [LARGE SCALE GENOMIC DNA]</scope>
    <source>
        <strain evidence="1">HyVt-233</strain>
    </source>
</reference>
<dbReference type="AlphaFoldDB" id="A0A7C0U2B1"/>
<sequence>MHLILSASGGFGGGLAGMRLTCGALLGGALALGFLLPYPENLIAVRILKRNFELEFGYTFCKDLIGSLNWHPYELKKFIKRKRICLEIVGKTTLWVKNLSINKPKNLTISPSCYLPQKLPYFLQRAAKVFEGGLAYTFDICGIVILKIMYVSLLENKWPIPLQNVFSMIKSHKIAVDFKKKTGSLFCKDIKGCFSIY</sequence>
<comment type="caution">
    <text evidence="1">The sequence shown here is derived from an EMBL/GenBank/DDBJ whole genome shotgun (WGS) entry which is preliminary data.</text>
</comment>
<name>A0A7C0U2B1_DESA2</name>
<accession>A0A7C0U2B1</accession>
<dbReference type="Pfam" id="PF09719">
    <property type="entry name" value="C_GCAxxG_C_C"/>
    <property type="match status" value="1"/>
</dbReference>
<gene>
    <name evidence="1" type="ORF">ENG63_04160</name>
</gene>
<dbReference type="Proteomes" id="UP000886289">
    <property type="component" value="Unassembled WGS sequence"/>
</dbReference>
<organism evidence="1">
    <name type="scientific">Desulfofervidus auxilii</name>
    <dbReference type="NCBI Taxonomy" id="1621989"/>
    <lineage>
        <taxon>Bacteria</taxon>
        <taxon>Pseudomonadati</taxon>
        <taxon>Thermodesulfobacteriota</taxon>
        <taxon>Candidatus Desulfofervidia</taxon>
        <taxon>Candidatus Desulfofervidales</taxon>
        <taxon>Candidatus Desulfofervidaceae</taxon>
        <taxon>Candidatus Desulfofervidus</taxon>
    </lineage>
</organism>